<comment type="pathway">
    <text evidence="5">Metabolic intermediate biosynthesis; chorismate biosynthesis; chorismate from D-erythrose 4-phosphate and phosphoenolpyruvate: step 3/7.</text>
</comment>
<protein>
    <recommendedName>
        <fullName evidence="5">3-dehydroquinate dehydratase</fullName>
        <shortName evidence="5">3-dehydroquinase</shortName>
        <ecNumber evidence="5">4.2.1.10</ecNumber>
    </recommendedName>
    <alternativeName>
        <fullName evidence="5">Type I DHQase</fullName>
    </alternativeName>
    <alternativeName>
        <fullName evidence="5">Type I dehydroquinase</fullName>
        <shortName evidence="5">DHQ1</shortName>
    </alternativeName>
</protein>
<comment type="catalytic activity">
    <reaction evidence="1 5">
        <text>3-dehydroquinate = 3-dehydroshikimate + H2O</text>
        <dbReference type="Rhea" id="RHEA:21096"/>
        <dbReference type="ChEBI" id="CHEBI:15377"/>
        <dbReference type="ChEBI" id="CHEBI:16630"/>
        <dbReference type="ChEBI" id="CHEBI:32364"/>
        <dbReference type="EC" id="4.2.1.10"/>
    </reaction>
</comment>
<name>W0E9C1_9FIRM</name>
<comment type="subunit">
    <text evidence="5">Homodimer.</text>
</comment>
<dbReference type="HOGENOM" id="CLU_064444_0_0_9"/>
<dbReference type="STRING" id="871968.DESME_02900"/>
<evidence type="ECO:0000256" key="2">
    <source>
        <dbReference type="ARBA" id="ARBA00023141"/>
    </source>
</evidence>
<dbReference type="Gene3D" id="3.20.20.70">
    <property type="entry name" value="Aldolase class I"/>
    <property type="match status" value="1"/>
</dbReference>
<feature type="binding site" evidence="5">
    <location>
        <position position="209"/>
    </location>
    <ligand>
        <name>3-dehydroquinate</name>
        <dbReference type="ChEBI" id="CHEBI:32364"/>
    </ligand>
</feature>
<feature type="binding site" evidence="5">
    <location>
        <position position="78"/>
    </location>
    <ligand>
        <name>3-dehydroquinate</name>
        <dbReference type="ChEBI" id="CHEBI:32364"/>
    </ligand>
</feature>
<dbReference type="UniPathway" id="UPA00053">
    <property type="reaction ID" value="UER00086"/>
</dbReference>
<evidence type="ECO:0000313" key="6">
    <source>
        <dbReference type="EMBL" id="AHF06123.1"/>
    </source>
</evidence>
<dbReference type="GO" id="GO:0009073">
    <property type="term" value="P:aromatic amino acid family biosynthetic process"/>
    <property type="evidence" value="ECO:0007669"/>
    <property type="project" value="UniProtKB-KW"/>
</dbReference>
<comment type="function">
    <text evidence="5">Involved in the third step of the chorismate pathway, which leads to the biosynthesis of aromatic amino acids. Catalyzes the cis-dehydration of 3-dehydroquinate (DHQ) and introduces the first double bond of the aromatic ring to yield 3-dehydroshikimate.</text>
</comment>
<dbReference type="PANTHER" id="PTHR43699:SF1">
    <property type="entry name" value="3-DEHYDROQUINATE DEHYDRATASE"/>
    <property type="match status" value="1"/>
</dbReference>
<proteinExistence type="inferred from homology"/>
<dbReference type="GO" id="GO:0046279">
    <property type="term" value="P:3,4-dihydroxybenzoate biosynthetic process"/>
    <property type="evidence" value="ECO:0007669"/>
    <property type="project" value="UniProtKB-ARBA"/>
</dbReference>
<dbReference type="GO" id="GO:0008652">
    <property type="term" value="P:amino acid biosynthetic process"/>
    <property type="evidence" value="ECO:0007669"/>
    <property type="project" value="UniProtKB-KW"/>
</dbReference>
<keyword evidence="3 5" id="KW-0456">Lyase</keyword>
<feature type="binding site" evidence="5">
    <location>
        <position position="228"/>
    </location>
    <ligand>
        <name>3-dehydroquinate</name>
        <dbReference type="ChEBI" id="CHEBI:32364"/>
    </ligand>
</feature>
<dbReference type="KEGG" id="dmt:DESME_02900"/>
<keyword evidence="7" id="KW-1185">Reference proteome</keyword>
<evidence type="ECO:0000256" key="4">
    <source>
        <dbReference type="ARBA" id="ARBA00023270"/>
    </source>
</evidence>
<sequence>MKRQRIGEGNQPLICTPLVGKQRESIRLELHHVLEKRPDLIEWRVDFFEGIANTEKVLDLAQEIKESAGDIPLIFTLRSVREGGQPVSLNDQEALKLIEAICQKTEVEYVDFELSNSEEAFKELRQVSLESQTQIIASYHNFEFTPESEILLGKIAEAQRLSADVAKIAVMSQNLHDVLTLLKVTLNAKETVDIPLISLAMGQYGTITRMMGGVFGSSVTFAVGESSSAPGQMPIEDLRSVLGILQKSIGQV</sequence>
<gene>
    <name evidence="5" type="primary">aroD</name>
    <name evidence="6" type="ORF">DESME_02900</name>
</gene>
<dbReference type="FunFam" id="3.20.20.70:FF:000047">
    <property type="entry name" value="3-dehydroquinate dehydratase"/>
    <property type="match status" value="1"/>
</dbReference>
<dbReference type="Proteomes" id="UP000010847">
    <property type="component" value="Chromosome"/>
</dbReference>
<dbReference type="PANTHER" id="PTHR43699">
    <property type="entry name" value="3-DEHYDROQUINATE DEHYDRATASE"/>
    <property type="match status" value="1"/>
</dbReference>
<dbReference type="RefSeq" id="WP_006717459.1">
    <property type="nucleotide sequence ID" value="NZ_CP007032.1"/>
</dbReference>
<evidence type="ECO:0000256" key="3">
    <source>
        <dbReference type="ARBA" id="ARBA00023239"/>
    </source>
</evidence>
<dbReference type="HAMAP" id="MF_00214">
    <property type="entry name" value="AroD"/>
    <property type="match status" value="1"/>
</dbReference>
<dbReference type="EMBL" id="CP007032">
    <property type="protein sequence ID" value="AHF06123.1"/>
    <property type="molecule type" value="Genomic_DNA"/>
</dbReference>
<feature type="binding site" evidence="5">
    <location>
        <begin position="42"/>
        <end position="44"/>
    </location>
    <ligand>
        <name>3-dehydroquinate</name>
        <dbReference type="ChEBI" id="CHEBI:32364"/>
    </ligand>
</feature>
<feature type="binding site" evidence="5">
    <location>
        <position position="232"/>
    </location>
    <ligand>
        <name>3-dehydroquinate</name>
        <dbReference type="ChEBI" id="CHEBI:32364"/>
    </ligand>
</feature>
<dbReference type="EC" id="4.2.1.10" evidence="5"/>
<dbReference type="OrthoDB" id="9813659at2"/>
<keyword evidence="2 5" id="KW-0057">Aromatic amino acid biosynthesis</keyword>
<evidence type="ECO:0000256" key="5">
    <source>
        <dbReference type="HAMAP-Rule" id="MF_00214"/>
    </source>
</evidence>
<keyword evidence="4 5" id="KW-0704">Schiff base</keyword>
<dbReference type="eggNOG" id="COG0710">
    <property type="taxonomic scope" value="Bacteria"/>
</dbReference>
<dbReference type="NCBIfam" id="TIGR01093">
    <property type="entry name" value="aroD"/>
    <property type="match status" value="1"/>
</dbReference>
<evidence type="ECO:0000313" key="7">
    <source>
        <dbReference type="Proteomes" id="UP000010847"/>
    </source>
</evidence>
<evidence type="ECO:0000256" key="1">
    <source>
        <dbReference type="ARBA" id="ARBA00001864"/>
    </source>
</evidence>
<feature type="active site" description="Schiff-base intermediate with substrate" evidence="5">
    <location>
        <position position="167"/>
    </location>
</feature>
<dbReference type="CDD" id="cd00502">
    <property type="entry name" value="DHQase_I"/>
    <property type="match status" value="1"/>
</dbReference>
<dbReference type="GO" id="GO:0009423">
    <property type="term" value="P:chorismate biosynthetic process"/>
    <property type="evidence" value="ECO:0007669"/>
    <property type="project" value="UniProtKB-UniRule"/>
</dbReference>
<dbReference type="AlphaFoldDB" id="W0E9C1"/>
<organism evidence="6 7">
    <name type="scientific">Desulfitobacterium metallireducens DSM 15288</name>
    <dbReference type="NCBI Taxonomy" id="871968"/>
    <lineage>
        <taxon>Bacteria</taxon>
        <taxon>Bacillati</taxon>
        <taxon>Bacillota</taxon>
        <taxon>Clostridia</taxon>
        <taxon>Eubacteriales</taxon>
        <taxon>Desulfitobacteriaceae</taxon>
        <taxon>Desulfitobacterium</taxon>
    </lineage>
</organism>
<feature type="active site" description="Proton donor/acceptor" evidence="5">
    <location>
        <position position="140"/>
    </location>
</feature>
<dbReference type="InterPro" id="IPR013785">
    <property type="entry name" value="Aldolase_TIM"/>
</dbReference>
<comment type="similarity">
    <text evidence="5">Belongs to the type-I 3-dehydroquinase family.</text>
</comment>
<dbReference type="InterPro" id="IPR001381">
    <property type="entry name" value="DHquinase_I"/>
</dbReference>
<keyword evidence="5" id="KW-0028">Amino-acid biosynthesis</keyword>
<dbReference type="SUPFAM" id="SSF51569">
    <property type="entry name" value="Aldolase"/>
    <property type="match status" value="1"/>
</dbReference>
<dbReference type="InterPro" id="IPR050146">
    <property type="entry name" value="Type-I_3-dehydroquinase"/>
</dbReference>
<comment type="caution">
    <text evidence="5">Lacks conserved residue(s) required for the propagation of feature annotation.</text>
</comment>
<reference evidence="6 7" key="1">
    <citation type="submission" date="2013-12" db="EMBL/GenBank/DDBJ databases">
        <authorList>
            <consortium name="DOE Joint Genome Institute"/>
            <person name="Smidt H."/>
            <person name="Huntemann M."/>
            <person name="Han J."/>
            <person name="Chen A."/>
            <person name="Kyrpides N."/>
            <person name="Mavromatis K."/>
            <person name="Markowitz V."/>
            <person name="Palaniappan K."/>
            <person name="Ivanova N."/>
            <person name="Schaumberg A."/>
            <person name="Pati A."/>
            <person name="Liolios K."/>
            <person name="Nordberg H.P."/>
            <person name="Cantor M.N."/>
            <person name="Hua S.X."/>
            <person name="Woyke T."/>
        </authorList>
    </citation>
    <scope>NUCLEOTIDE SEQUENCE [LARGE SCALE GENOMIC DNA]</scope>
    <source>
        <strain evidence="7">DSM 15288</strain>
    </source>
</reference>
<dbReference type="GO" id="GO:0003855">
    <property type="term" value="F:3-dehydroquinate dehydratase activity"/>
    <property type="evidence" value="ECO:0007669"/>
    <property type="project" value="UniProtKB-UniRule"/>
</dbReference>
<dbReference type="Pfam" id="PF01487">
    <property type="entry name" value="DHquinase_I"/>
    <property type="match status" value="1"/>
</dbReference>
<accession>W0E9C1</accession>